<feature type="compositionally biased region" description="Basic and acidic residues" evidence="1">
    <location>
        <begin position="141"/>
        <end position="162"/>
    </location>
</feature>
<protein>
    <submittedName>
        <fullName evidence="2">Uncharacterized protein</fullName>
    </submittedName>
</protein>
<gene>
    <name evidence="2" type="ORF">PCON_13786</name>
</gene>
<evidence type="ECO:0000313" key="3">
    <source>
        <dbReference type="Proteomes" id="UP000018144"/>
    </source>
</evidence>
<dbReference type="EMBL" id="HF935934">
    <property type="protein sequence ID" value="CCX32931.1"/>
    <property type="molecule type" value="Genomic_DNA"/>
</dbReference>
<evidence type="ECO:0000313" key="2">
    <source>
        <dbReference type="EMBL" id="CCX32931.1"/>
    </source>
</evidence>
<sequence length="365" mass="41703">MSWRPSTPTAKDLPRLSISDIDVTKAIRAEGIFPGDSNFEDVFFGARAVNQVDLEREVATKADQEMVSSMNEDDKRRLRKTRKLEVQLKTVKEKLERPNTMPSAQHDLQEHTQELKETIPKYDADINNITALMEQRKEQAAALTEPKKAAETKLANETERTGKITPFDKIPGMEQRVVVDLTGNEPEESTVSEDFAPKKTRTRKLVRKSDASGSDAYKTDTSTSEKETTEDSDDDYVVSEVAIKKRKRESDNNRSNVASKKRKASSNKSPTSSEIGRLVRPNDEDEKLYQRRLKDWVRNRSTARKRSGGEERDEDFEEWEMPHPTIASKEFTDGEYKLLGDIPFFEDSREAVTRYGRHCEFLCTG</sequence>
<accession>U4LVY2</accession>
<keyword evidence="3" id="KW-1185">Reference proteome</keyword>
<evidence type="ECO:0000256" key="1">
    <source>
        <dbReference type="SAM" id="MobiDB-lite"/>
    </source>
</evidence>
<dbReference type="eggNOG" id="KOG0387">
    <property type="taxonomic scope" value="Eukaryota"/>
</dbReference>
<proteinExistence type="predicted"/>
<name>U4LVY2_PYROM</name>
<dbReference type="Proteomes" id="UP000018144">
    <property type="component" value="Unassembled WGS sequence"/>
</dbReference>
<dbReference type="OrthoDB" id="413460at2759"/>
<dbReference type="AlphaFoldDB" id="U4LVY2"/>
<feature type="region of interest" description="Disordered" evidence="1">
    <location>
        <begin position="141"/>
        <end position="292"/>
    </location>
</feature>
<organism evidence="2 3">
    <name type="scientific">Pyronema omphalodes (strain CBS 100304)</name>
    <name type="common">Pyronema confluens</name>
    <dbReference type="NCBI Taxonomy" id="1076935"/>
    <lineage>
        <taxon>Eukaryota</taxon>
        <taxon>Fungi</taxon>
        <taxon>Dikarya</taxon>
        <taxon>Ascomycota</taxon>
        <taxon>Pezizomycotina</taxon>
        <taxon>Pezizomycetes</taxon>
        <taxon>Pezizales</taxon>
        <taxon>Pyronemataceae</taxon>
        <taxon>Pyronema</taxon>
    </lineage>
</organism>
<feature type="region of interest" description="Disordered" evidence="1">
    <location>
        <begin position="299"/>
        <end position="318"/>
    </location>
</feature>
<dbReference type="STRING" id="1076935.U4LVY2"/>
<reference evidence="2 3" key="1">
    <citation type="journal article" date="2013" name="PLoS Genet.">
        <title>The genome and development-dependent transcriptomes of Pyronema confluens: a window into fungal evolution.</title>
        <authorList>
            <person name="Traeger S."/>
            <person name="Altegoer F."/>
            <person name="Freitag M."/>
            <person name="Gabaldon T."/>
            <person name="Kempken F."/>
            <person name="Kumar A."/>
            <person name="Marcet-Houben M."/>
            <person name="Poggeler S."/>
            <person name="Stajich J.E."/>
            <person name="Nowrousian M."/>
        </authorList>
    </citation>
    <scope>NUCLEOTIDE SEQUENCE [LARGE SCALE GENOMIC DNA]</scope>
    <source>
        <strain evidence="3">CBS 100304</strain>
        <tissue evidence="2">Vegetative mycelium</tissue>
    </source>
</reference>